<sequence>MAFVSRLLSRSKHEHVVPVHFFAKEVAPPAPKGDKMLKNIFLEENKKFVTNIKILLKEKNPIDPDDSAAVDQYAKVMILMKTLREKTNILRETSPNELGVEAMMMDAMEKVEKELNKPLMRNDNNGITLHMAE</sequence>
<organism evidence="1 2">
    <name type="scientific">Tetracentron sinense</name>
    <name type="common">Spur-leaf</name>
    <dbReference type="NCBI Taxonomy" id="13715"/>
    <lineage>
        <taxon>Eukaryota</taxon>
        <taxon>Viridiplantae</taxon>
        <taxon>Streptophyta</taxon>
        <taxon>Embryophyta</taxon>
        <taxon>Tracheophyta</taxon>
        <taxon>Spermatophyta</taxon>
        <taxon>Magnoliopsida</taxon>
        <taxon>Trochodendrales</taxon>
        <taxon>Trochodendraceae</taxon>
        <taxon>Tetracentron</taxon>
    </lineage>
</organism>
<dbReference type="Proteomes" id="UP000655225">
    <property type="component" value="Unassembled WGS sequence"/>
</dbReference>
<dbReference type="PANTHER" id="PTHR36013:SF2">
    <property type="entry name" value="ATP SYNTHASE 24 KDA SUBUNIT, MITOCHONDRIAL-RELATED"/>
    <property type="match status" value="1"/>
</dbReference>
<gene>
    <name evidence="1" type="ORF">HHK36_001437</name>
</gene>
<dbReference type="GO" id="GO:0009555">
    <property type="term" value="P:pollen development"/>
    <property type="evidence" value="ECO:0007669"/>
    <property type="project" value="InterPro"/>
</dbReference>
<evidence type="ECO:0000313" key="2">
    <source>
        <dbReference type="Proteomes" id="UP000655225"/>
    </source>
</evidence>
<dbReference type="Pfam" id="PF15704">
    <property type="entry name" value="Mt_ATP_synt"/>
    <property type="match status" value="2"/>
</dbReference>
<dbReference type="EMBL" id="JABCRI010000001">
    <property type="protein sequence ID" value="KAF8413450.1"/>
    <property type="molecule type" value="Genomic_DNA"/>
</dbReference>
<dbReference type="InterPro" id="IPR031432">
    <property type="entry name" value="MGP1"/>
</dbReference>
<dbReference type="PANTHER" id="PTHR36013">
    <property type="entry name" value="ATP SYNTHASE 24 KDA SUBUNIT, MITOCHONDRIAL-RELATED"/>
    <property type="match status" value="1"/>
</dbReference>
<dbReference type="OrthoDB" id="508070at2759"/>
<accession>A0A834ZTH6</accession>
<evidence type="ECO:0000313" key="1">
    <source>
        <dbReference type="EMBL" id="KAF8413450.1"/>
    </source>
</evidence>
<name>A0A834ZTH6_TETSI</name>
<protein>
    <submittedName>
        <fullName evidence="1">Uncharacterized protein</fullName>
    </submittedName>
</protein>
<dbReference type="AlphaFoldDB" id="A0A834ZTH6"/>
<proteinExistence type="predicted"/>
<keyword evidence="2" id="KW-1185">Reference proteome</keyword>
<comment type="caution">
    <text evidence="1">The sequence shown here is derived from an EMBL/GenBank/DDBJ whole genome shotgun (WGS) entry which is preliminary data.</text>
</comment>
<reference evidence="1 2" key="1">
    <citation type="submission" date="2020-04" db="EMBL/GenBank/DDBJ databases">
        <title>Plant Genome Project.</title>
        <authorList>
            <person name="Zhang R.-G."/>
        </authorList>
    </citation>
    <scope>NUCLEOTIDE SEQUENCE [LARGE SCALE GENOMIC DNA]</scope>
    <source>
        <strain evidence="1">YNK0</strain>
        <tissue evidence="1">Leaf</tissue>
    </source>
</reference>